<evidence type="ECO:0000256" key="1">
    <source>
        <dbReference type="SAM" id="MobiDB-lite"/>
    </source>
</evidence>
<dbReference type="Proteomes" id="UP000275078">
    <property type="component" value="Unassembled WGS sequence"/>
</dbReference>
<gene>
    <name evidence="2" type="ORF">BJ508DRAFT_302841</name>
</gene>
<accession>A0A3N4IIX1</accession>
<feature type="region of interest" description="Disordered" evidence="1">
    <location>
        <begin position="255"/>
        <end position="279"/>
    </location>
</feature>
<feature type="compositionally biased region" description="Low complexity" evidence="1">
    <location>
        <begin position="504"/>
        <end position="515"/>
    </location>
</feature>
<evidence type="ECO:0000313" key="3">
    <source>
        <dbReference type="Proteomes" id="UP000275078"/>
    </source>
</evidence>
<evidence type="ECO:0000313" key="2">
    <source>
        <dbReference type="EMBL" id="RPA85586.1"/>
    </source>
</evidence>
<proteinExistence type="predicted"/>
<sequence>MRYRNQLDDLPFLFEPISTSSQASSPTFDYYSPSYSPRTSWTLPSEPIPEPKKQSFQHTLTPPEKAYLDSLETKASAKMTAHSYSTDNYEFSRPASAASSKPAQDYYRNNLAKSSLQQPRRFQSSLRSGLRVHFEEPYASSSTASSTSSYNPNYYLKHLQPLPSPPEPKPRRAWGYYQHDTASRPAIVNLQSRQPGEQAPTNIIEHRIVRAGSPERVDPLPTYPNGPSTSNSSTSSLSSETTSLAYYPESIHSLSSYTTDTSGSTSPSSSLGTPTGSVHHDPYPSILTQENYTYHYPLHEPEPEPYSSSYTSTGSPSDKYPTDIPQYPSLSSSASSTLSSTLAAASNLSPGYPDLFPSENNVSSFLHGDNYQNTLLQYHRLSSSESLREEFIKDIVRRTNRTVDAINRMIYPSSTTGVEHRCEEVHPKMLSIGTYPVDFEAGKTIGRLWMLGVDGLRRVLKEYDLHRGKGEAKEMLWNRLMDYLGAVGAKVEERRNGDSEESSGESSGEFLESPGTAEWSKLGDMRARYPSW</sequence>
<feature type="region of interest" description="Disordered" evidence="1">
    <location>
        <begin position="193"/>
        <end position="241"/>
    </location>
</feature>
<protein>
    <submittedName>
        <fullName evidence="2">Uncharacterized protein</fullName>
    </submittedName>
</protein>
<organism evidence="2 3">
    <name type="scientific">Ascobolus immersus RN42</name>
    <dbReference type="NCBI Taxonomy" id="1160509"/>
    <lineage>
        <taxon>Eukaryota</taxon>
        <taxon>Fungi</taxon>
        <taxon>Dikarya</taxon>
        <taxon>Ascomycota</taxon>
        <taxon>Pezizomycotina</taxon>
        <taxon>Pezizomycetes</taxon>
        <taxon>Pezizales</taxon>
        <taxon>Ascobolaceae</taxon>
        <taxon>Ascobolus</taxon>
    </lineage>
</organism>
<feature type="compositionally biased region" description="Low complexity" evidence="1">
    <location>
        <begin position="305"/>
        <end position="317"/>
    </location>
</feature>
<dbReference type="EMBL" id="ML119653">
    <property type="protein sequence ID" value="RPA85586.1"/>
    <property type="molecule type" value="Genomic_DNA"/>
</dbReference>
<feature type="compositionally biased region" description="Low complexity" evidence="1">
    <location>
        <begin position="228"/>
        <end position="241"/>
    </location>
</feature>
<feature type="region of interest" description="Disordered" evidence="1">
    <location>
        <begin position="296"/>
        <end position="332"/>
    </location>
</feature>
<feature type="region of interest" description="Disordered" evidence="1">
    <location>
        <begin position="492"/>
        <end position="518"/>
    </location>
</feature>
<keyword evidence="3" id="KW-1185">Reference proteome</keyword>
<feature type="compositionally biased region" description="Low complexity" evidence="1">
    <location>
        <begin position="255"/>
        <end position="277"/>
    </location>
</feature>
<feature type="compositionally biased region" description="Basic and acidic residues" evidence="1">
    <location>
        <begin position="204"/>
        <end position="218"/>
    </location>
</feature>
<name>A0A3N4IIX1_ASCIM</name>
<reference evidence="2 3" key="1">
    <citation type="journal article" date="2018" name="Nat. Ecol. Evol.">
        <title>Pezizomycetes genomes reveal the molecular basis of ectomycorrhizal truffle lifestyle.</title>
        <authorList>
            <person name="Murat C."/>
            <person name="Payen T."/>
            <person name="Noel B."/>
            <person name="Kuo A."/>
            <person name="Morin E."/>
            <person name="Chen J."/>
            <person name="Kohler A."/>
            <person name="Krizsan K."/>
            <person name="Balestrini R."/>
            <person name="Da Silva C."/>
            <person name="Montanini B."/>
            <person name="Hainaut M."/>
            <person name="Levati E."/>
            <person name="Barry K.W."/>
            <person name="Belfiori B."/>
            <person name="Cichocki N."/>
            <person name="Clum A."/>
            <person name="Dockter R.B."/>
            <person name="Fauchery L."/>
            <person name="Guy J."/>
            <person name="Iotti M."/>
            <person name="Le Tacon F."/>
            <person name="Lindquist E.A."/>
            <person name="Lipzen A."/>
            <person name="Malagnac F."/>
            <person name="Mello A."/>
            <person name="Molinier V."/>
            <person name="Miyauchi S."/>
            <person name="Poulain J."/>
            <person name="Riccioni C."/>
            <person name="Rubini A."/>
            <person name="Sitrit Y."/>
            <person name="Splivallo R."/>
            <person name="Traeger S."/>
            <person name="Wang M."/>
            <person name="Zifcakova L."/>
            <person name="Wipf D."/>
            <person name="Zambonelli A."/>
            <person name="Paolocci F."/>
            <person name="Nowrousian M."/>
            <person name="Ottonello S."/>
            <person name="Baldrian P."/>
            <person name="Spatafora J.W."/>
            <person name="Henrissat B."/>
            <person name="Nagy L.G."/>
            <person name="Aury J.M."/>
            <person name="Wincker P."/>
            <person name="Grigoriev I.V."/>
            <person name="Bonfante P."/>
            <person name="Martin F.M."/>
        </authorList>
    </citation>
    <scope>NUCLEOTIDE SEQUENCE [LARGE SCALE GENOMIC DNA]</scope>
    <source>
        <strain evidence="2 3">RN42</strain>
    </source>
</reference>
<dbReference type="AlphaFoldDB" id="A0A3N4IIX1"/>